<proteinExistence type="predicted"/>
<accession>A0A3L6DL61</accession>
<feature type="non-terminal residue" evidence="1">
    <location>
        <position position="1"/>
    </location>
</feature>
<sequence length="15" mass="1913">YYLRFLVDIFSVKLH</sequence>
<name>A0A3L6DL61_MAIZE</name>
<gene>
    <name evidence="1" type="ORF">Zm00014a_010912</name>
</gene>
<dbReference type="EMBL" id="NCVQ01000009">
    <property type="protein sequence ID" value="PWZ09315.1"/>
    <property type="molecule type" value="Genomic_DNA"/>
</dbReference>
<comment type="caution">
    <text evidence="1">The sequence shown here is derived from an EMBL/GenBank/DDBJ whole genome shotgun (WGS) entry which is preliminary data.</text>
</comment>
<dbReference type="Proteomes" id="UP000251960">
    <property type="component" value="Chromosome 8"/>
</dbReference>
<evidence type="ECO:0000313" key="1">
    <source>
        <dbReference type="EMBL" id="PWZ09315.1"/>
    </source>
</evidence>
<reference evidence="1" key="1">
    <citation type="journal article" date="2018" name="Nat. Genet.">
        <title>Extensive intraspecific gene order and gene structural variations between Mo17 and other maize genomes.</title>
        <authorList>
            <person name="Sun S."/>
            <person name="Zhou Y."/>
            <person name="Chen J."/>
            <person name="Shi J."/>
            <person name="Zhao H."/>
            <person name="Zhao H."/>
            <person name="Song W."/>
            <person name="Zhang M."/>
            <person name="Cui Y."/>
            <person name="Dong X."/>
            <person name="Liu H."/>
            <person name="Ma X."/>
            <person name="Jiao Y."/>
            <person name="Wang B."/>
            <person name="Wei X."/>
            <person name="Stein J.C."/>
            <person name="Glaubitz J.C."/>
            <person name="Lu F."/>
            <person name="Yu G."/>
            <person name="Liang C."/>
            <person name="Fengler K."/>
            <person name="Li B."/>
            <person name="Rafalski A."/>
            <person name="Schnable P.S."/>
            <person name="Ware D.H."/>
            <person name="Buckler E.S."/>
            <person name="Lai J."/>
        </authorList>
    </citation>
    <scope>NUCLEOTIDE SEQUENCE [LARGE SCALE GENOMIC DNA]</scope>
    <source>
        <tissue evidence="1">Seedling</tissue>
    </source>
</reference>
<protein>
    <submittedName>
        <fullName evidence="1">Uncharacterized protein</fullName>
    </submittedName>
</protein>
<organism evidence="1">
    <name type="scientific">Zea mays</name>
    <name type="common">Maize</name>
    <dbReference type="NCBI Taxonomy" id="4577"/>
    <lineage>
        <taxon>Eukaryota</taxon>
        <taxon>Viridiplantae</taxon>
        <taxon>Streptophyta</taxon>
        <taxon>Embryophyta</taxon>
        <taxon>Tracheophyta</taxon>
        <taxon>Spermatophyta</taxon>
        <taxon>Magnoliopsida</taxon>
        <taxon>Liliopsida</taxon>
        <taxon>Poales</taxon>
        <taxon>Poaceae</taxon>
        <taxon>PACMAD clade</taxon>
        <taxon>Panicoideae</taxon>
        <taxon>Andropogonodae</taxon>
        <taxon>Andropogoneae</taxon>
        <taxon>Tripsacinae</taxon>
        <taxon>Zea</taxon>
    </lineage>
</organism>